<accession>A0AAD5DDS3</accession>
<evidence type="ECO:0000313" key="11">
    <source>
        <dbReference type="EMBL" id="KAI7836237.1"/>
    </source>
</evidence>
<dbReference type="Proteomes" id="UP001205105">
    <property type="component" value="Unassembled WGS sequence"/>
</dbReference>
<dbReference type="SMART" id="SM00332">
    <property type="entry name" value="PP2Cc"/>
    <property type="match status" value="1"/>
</dbReference>
<proteinExistence type="inferred from homology"/>
<keyword evidence="7 9" id="KW-0904">Protein phosphatase</keyword>
<reference evidence="11" key="1">
    <citation type="submission" date="2020-11" db="EMBL/GenBank/DDBJ databases">
        <title>Chlorella ohadii genome sequencing and assembly.</title>
        <authorList>
            <person name="Murik O."/>
            <person name="Treves H."/>
            <person name="Kedem I."/>
            <person name="Shotland Y."/>
            <person name="Kaplan A."/>
        </authorList>
    </citation>
    <scope>NUCLEOTIDE SEQUENCE</scope>
    <source>
        <strain evidence="11">1</strain>
    </source>
</reference>
<sequence>MTQFSSATHAGRRGEDRLVATRLKASVAGQACFLFAVFDGHGGVAASRCCAAHVAAIVDVLLQPVARSLATSPEELASQLQHVAVQACLELQRAFAASGRSGGCTATLVLQAGRLVTVASLGSSRCVLSTGSSGLATLSAQHVISTNQQELQRLLKAGCHVAPQEPGSPGPAASPRSGGGVLRLWPGGLTLSRSIGDFGVGEAVLPLPHIKQVLLPPSGGRLVLASDGVWSQAGDRLLHSLRRAPIRSAAMEVVRVAAAGSGSGVDASAVVVDVLDPGDTWQAMLQRQHGASEAEAARPKAAAPGQRTLGLLRKLSLGRSRQGLGGPAEGAAVLAQLDGLVQAELLADFDTAALAGLLQSGSTPQTPVRQGSASSSSSASNLTSAFWALGSSSFNSSRSGSSSPVLEDGLLLREREGCRLGPAWWDDAMGQLAHHMMADARALWSAKSRSRLRSVPVTPTVAEAQQPLKQRGGQAQGLSWLQAAVAAAMATSN</sequence>
<comment type="cofactor">
    <cofactor evidence="2">
        <name>Mg(2+)</name>
        <dbReference type="ChEBI" id="CHEBI:18420"/>
    </cofactor>
</comment>
<evidence type="ECO:0000256" key="7">
    <source>
        <dbReference type="ARBA" id="ARBA00022912"/>
    </source>
</evidence>
<keyword evidence="6" id="KW-0460">Magnesium</keyword>
<evidence type="ECO:0000256" key="6">
    <source>
        <dbReference type="ARBA" id="ARBA00022842"/>
    </source>
</evidence>
<evidence type="ECO:0000256" key="4">
    <source>
        <dbReference type="ARBA" id="ARBA00022723"/>
    </source>
</evidence>
<dbReference type="Gene3D" id="3.60.40.10">
    <property type="entry name" value="PPM-type phosphatase domain"/>
    <property type="match status" value="1"/>
</dbReference>
<evidence type="ECO:0000256" key="3">
    <source>
        <dbReference type="ARBA" id="ARBA00013081"/>
    </source>
</evidence>
<keyword evidence="12" id="KW-1185">Reference proteome</keyword>
<gene>
    <name evidence="11" type="ORF">COHA_009877</name>
</gene>
<dbReference type="PROSITE" id="PS51746">
    <property type="entry name" value="PPM_2"/>
    <property type="match status" value="1"/>
</dbReference>
<organism evidence="11 12">
    <name type="scientific">Chlorella ohadii</name>
    <dbReference type="NCBI Taxonomy" id="2649997"/>
    <lineage>
        <taxon>Eukaryota</taxon>
        <taxon>Viridiplantae</taxon>
        <taxon>Chlorophyta</taxon>
        <taxon>core chlorophytes</taxon>
        <taxon>Trebouxiophyceae</taxon>
        <taxon>Chlorellales</taxon>
        <taxon>Chlorellaceae</taxon>
        <taxon>Chlorella clade</taxon>
        <taxon>Chlorella</taxon>
    </lineage>
</organism>
<dbReference type="EMBL" id="JADXDR010000197">
    <property type="protein sequence ID" value="KAI7836237.1"/>
    <property type="molecule type" value="Genomic_DNA"/>
</dbReference>
<dbReference type="CDD" id="cd00143">
    <property type="entry name" value="PP2Cc"/>
    <property type="match status" value="1"/>
</dbReference>
<dbReference type="SUPFAM" id="SSF81606">
    <property type="entry name" value="PP2C-like"/>
    <property type="match status" value="1"/>
</dbReference>
<keyword evidence="4" id="KW-0479">Metal-binding</keyword>
<dbReference type="AlphaFoldDB" id="A0AAD5DDS3"/>
<evidence type="ECO:0000256" key="2">
    <source>
        <dbReference type="ARBA" id="ARBA00001946"/>
    </source>
</evidence>
<protein>
    <recommendedName>
        <fullName evidence="3">protein-serine/threonine phosphatase</fullName>
        <ecNumber evidence="3">3.1.3.16</ecNumber>
    </recommendedName>
</protein>
<comment type="cofactor">
    <cofactor evidence="1">
        <name>Mn(2+)</name>
        <dbReference type="ChEBI" id="CHEBI:29035"/>
    </cofactor>
</comment>
<evidence type="ECO:0000256" key="5">
    <source>
        <dbReference type="ARBA" id="ARBA00022801"/>
    </source>
</evidence>
<evidence type="ECO:0000259" key="10">
    <source>
        <dbReference type="PROSITE" id="PS51746"/>
    </source>
</evidence>
<evidence type="ECO:0000256" key="1">
    <source>
        <dbReference type="ARBA" id="ARBA00001936"/>
    </source>
</evidence>
<evidence type="ECO:0000313" key="12">
    <source>
        <dbReference type="Proteomes" id="UP001205105"/>
    </source>
</evidence>
<dbReference type="EC" id="3.1.3.16" evidence="3"/>
<dbReference type="GO" id="GO:0004722">
    <property type="term" value="F:protein serine/threonine phosphatase activity"/>
    <property type="evidence" value="ECO:0007669"/>
    <property type="project" value="UniProtKB-EC"/>
</dbReference>
<dbReference type="PROSITE" id="PS01032">
    <property type="entry name" value="PPM_1"/>
    <property type="match status" value="1"/>
</dbReference>
<name>A0AAD5DDS3_9CHLO</name>
<feature type="domain" description="PPM-type phosphatase" evidence="10">
    <location>
        <begin position="15"/>
        <end position="274"/>
    </location>
</feature>
<dbReference type="PANTHER" id="PTHR47992">
    <property type="entry name" value="PROTEIN PHOSPHATASE"/>
    <property type="match status" value="1"/>
</dbReference>
<comment type="caution">
    <text evidence="11">The sequence shown here is derived from an EMBL/GenBank/DDBJ whole genome shotgun (WGS) entry which is preliminary data.</text>
</comment>
<dbReference type="Pfam" id="PF00481">
    <property type="entry name" value="PP2C"/>
    <property type="match status" value="1"/>
</dbReference>
<dbReference type="InterPro" id="IPR015655">
    <property type="entry name" value="PP2C"/>
</dbReference>
<comment type="similarity">
    <text evidence="9">Belongs to the PP2C family.</text>
</comment>
<dbReference type="InterPro" id="IPR036457">
    <property type="entry name" value="PPM-type-like_dom_sf"/>
</dbReference>
<evidence type="ECO:0000256" key="9">
    <source>
        <dbReference type="RuleBase" id="RU003465"/>
    </source>
</evidence>
<keyword evidence="5 9" id="KW-0378">Hydrolase</keyword>
<dbReference type="InterPro" id="IPR001932">
    <property type="entry name" value="PPM-type_phosphatase-like_dom"/>
</dbReference>
<dbReference type="InterPro" id="IPR000222">
    <property type="entry name" value="PP2C_BS"/>
</dbReference>
<keyword evidence="8" id="KW-0464">Manganese</keyword>
<dbReference type="GO" id="GO:0046872">
    <property type="term" value="F:metal ion binding"/>
    <property type="evidence" value="ECO:0007669"/>
    <property type="project" value="UniProtKB-KW"/>
</dbReference>
<evidence type="ECO:0000256" key="8">
    <source>
        <dbReference type="ARBA" id="ARBA00023211"/>
    </source>
</evidence>